<evidence type="ECO:0000313" key="3">
    <source>
        <dbReference type="Proteomes" id="UP000326565"/>
    </source>
</evidence>
<proteinExistence type="predicted"/>
<reference evidence="2 3" key="1">
    <citation type="submission" date="2019-04" db="EMBL/GenBank/DDBJ databases">
        <title>Friends and foes A comparative genomics study of 23 Aspergillus species from section Flavi.</title>
        <authorList>
            <consortium name="DOE Joint Genome Institute"/>
            <person name="Kjaerbolling I."/>
            <person name="Vesth T."/>
            <person name="Frisvad J.C."/>
            <person name="Nybo J.L."/>
            <person name="Theobald S."/>
            <person name="Kildgaard S."/>
            <person name="Isbrandt T."/>
            <person name="Kuo A."/>
            <person name="Sato A."/>
            <person name="Lyhne E.K."/>
            <person name="Kogle M.E."/>
            <person name="Wiebenga A."/>
            <person name="Kun R.S."/>
            <person name="Lubbers R.J."/>
            <person name="Makela M.R."/>
            <person name="Barry K."/>
            <person name="Chovatia M."/>
            <person name="Clum A."/>
            <person name="Daum C."/>
            <person name="Haridas S."/>
            <person name="He G."/>
            <person name="LaButti K."/>
            <person name="Lipzen A."/>
            <person name="Mondo S."/>
            <person name="Riley R."/>
            <person name="Salamov A."/>
            <person name="Simmons B.A."/>
            <person name="Magnuson J.K."/>
            <person name="Henrissat B."/>
            <person name="Mortensen U.H."/>
            <person name="Larsen T.O."/>
            <person name="Devries R.P."/>
            <person name="Grigoriev I.V."/>
            <person name="Machida M."/>
            <person name="Baker S.E."/>
            <person name="Andersen M.R."/>
        </authorList>
    </citation>
    <scope>NUCLEOTIDE SEQUENCE [LARGE SCALE GENOMIC DNA]</scope>
    <source>
        <strain evidence="2 3">CBS 151.66</strain>
    </source>
</reference>
<organism evidence="2 3">
    <name type="scientific">Aspergillus leporis</name>
    <dbReference type="NCBI Taxonomy" id="41062"/>
    <lineage>
        <taxon>Eukaryota</taxon>
        <taxon>Fungi</taxon>
        <taxon>Dikarya</taxon>
        <taxon>Ascomycota</taxon>
        <taxon>Pezizomycotina</taxon>
        <taxon>Eurotiomycetes</taxon>
        <taxon>Eurotiomycetidae</taxon>
        <taxon>Eurotiales</taxon>
        <taxon>Aspergillaceae</taxon>
        <taxon>Aspergillus</taxon>
        <taxon>Aspergillus subgen. Circumdati</taxon>
    </lineage>
</organism>
<feature type="chain" id="PRO_5024949020" evidence="1">
    <location>
        <begin position="17"/>
        <end position="88"/>
    </location>
</feature>
<accession>A0A5N5X9U0</accession>
<keyword evidence="1" id="KW-0732">Signal</keyword>
<keyword evidence="3" id="KW-1185">Reference proteome</keyword>
<feature type="signal peptide" evidence="1">
    <location>
        <begin position="1"/>
        <end position="16"/>
    </location>
</feature>
<gene>
    <name evidence="2" type="ORF">BDV29DRAFT_169217</name>
</gene>
<evidence type="ECO:0000313" key="2">
    <source>
        <dbReference type="EMBL" id="KAB8076847.1"/>
    </source>
</evidence>
<dbReference type="EMBL" id="ML732175">
    <property type="protein sequence ID" value="KAB8076847.1"/>
    <property type="molecule type" value="Genomic_DNA"/>
</dbReference>
<evidence type="ECO:0000256" key="1">
    <source>
        <dbReference type="SAM" id="SignalP"/>
    </source>
</evidence>
<name>A0A5N5X9U0_9EURO</name>
<dbReference type="Proteomes" id="UP000326565">
    <property type="component" value="Unassembled WGS sequence"/>
</dbReference>
<sequence length="88" mass="9587">MLALTLTLASLAPTFIVKISSYILGDTTSRSHPNPTFIAAVTGALAYYKIGAHVAGGSNHLMVQRTITFDVISLFRFKLLYSVLDRDI</sequence>
<dbReference type="AlphaFoldDB" id="A0A5N5X9U0"/>
<protein>
    <submittedName>
        <fullName evidence="2">Uncharacterized protein</fullName>
    </submittedName>
</protein>
<feature type="non-terminal residue" evidence="2">
    <location>
        <position position="88"/>
    </location>
</feature>